<dbReference type="InterPro" id="IPR036388">
    <property type="entry name" value="WH-like_DNA-bd_sf"/>
</dbReference>
<dbReference type="SUPFAM" id="SSF46785">
    <property type="entry name" value="Winged helix' DNA-binding domain"/>
    <property type="match status" value="1"/>
</dbReference>
<dbReference type="AlphaFoldDB" id="S1N981"/>
<gene>
    <name evidence="5" type="ORF">OMK_00244</name>
</gene>
<dbReference type="RefSeq" id="WP_016171471.1">
    <property type="nucleotide sequence ID" value="NZ_ASWK01000001.1"/>
</dbReference>
<dbReference type="Proteomes" id="UP000014127">
    <property type="component" value="Unassembled WGS sequence"/>
</dbReference>
<dbReference type="PATRIC" id="fig|1139219.3.peg.238"/>
<dbReference type="InterPro" id="IPR052067">
    <property type="entry name" value="Metal_resp_HTH_trans_reg"/>
</dbReference>
<dbReference type="PANTHER" id="PTHR35790:SF4">
    <property type="entry name" value="HTH-TYPE TRANSCRIPTIONAL REGULATOR PCHR"/>
    <property type="match status" value="1"/>
</dbReference>
<organism evidence="5 6">
    <name type="scientific">Enterococcus dispar ATCC 51266</name>
    <dbReference type="NCBI Taxonomy" id="1139219"/>
    <lineage>
        <taxon>Bacteria</taxon>
        <taxon>Bacillati</taxon>
        <taxon>Bacillota</taxon>
        <taxon>Bacilli</taxon>
        <taxon>Lactobacillales</taxon>
        <taxon>Enterococcaceae</taxon>
        <taxon>Enterococcus</taxon>
    </lineage>
</organism>
<dbReference type="SMART" id="SM00347">
    <property type="entry name" value="HTH_MARR"/>
    <property type="match status" value="1"/>
</dbReference>
<dbReference type="Pfam" id="PF01047">
    <property type="entry name" value="MarR"/>
    <property type="match status" value="1"/>
</dbReference>
<evidence type="ECO:0000313" key="6">
    <source>
        <dbReference type="Proteomes" id="UP000014127"/>
    </source>
</evidence>
<keyword evidence="2" id="KW-0238">DNA-binding</keyword>
<evidence type="ECO:0000313" key="5">
    <source>
        <dbReference type="EMBL" id="EOT43688.1"/>
    </source>
</evidence>
<dbReference type="InterPro" id="IPR036390">
    <property type="entry name" value="WH_DNA-bd_sf"/>
</dbReference>
<reference evidence="5 6" key="1">
    <citation type="submission" date="2013-03" db="EMBL/GenBank/DDBJ databases">
        <title>The Genome Sequence of Enterococcus dispar ATCC_51266 (Illumina only assembly).</title>
        <authorList>
            <consortium name="The Broad Institute Genomics Platform"/>
            <consortium name="The Broad Institute Genome Sequencing Center for Infectious Disease"/>
            <person name="Earl A."/>
            <person name="Russ C."/>
            <person name="Gilmore M."/>
            <person name="Surin D."/>
            <person name="Walker B."/>
            <person name="Young S."/>
            <person name="Zeng Q."/>
            <person name="Gargeya S."/>
            <person name="Fitzgerald M."/>
            <person name="Haas B."/>
            <person name="Abouelleil A."/>
            <person name="Allen A.W."/>
            <person name="Alvarado L."/>
            <person name="Arachchi H.M."/>
            <person name="Berlin A.M."/>
            <person name="Chapman S.B."/>
            <person name="Gainer-Dewar J."/>
            <person name="Goldberg J."/>
            <person name="Griggs A."/>
            <person name="Gujja S."/>
            <person name="Hansen M."/>
            <person name="Howarth C."/>
            <person name="Imamovic A."/>
            <person name="Ireland A."/>
            <person name="Larimer J."/>
            <person name="McCowan C."/>
            <person name="Murphy C."/>
            <person name="Pearson M."/>
            <person name="Poon T.W."/>
            <person name="Priest M."/>
            <person name="Roberts A."/>
            <person name="Saif S."/>
            <person name="Shea T."/>
            <person name="Sisk P."/>
            <person name="Sykes S."/>
            <person name="Wortman J."/>
            <person name="Nusbaum C."/>
            <person name="Birren B."/>
        </authorList>
    </citation>
    <scope>NUCLEOTIDE SEQUENCE [LARGE SCALE GENOMIC DNA]</scope>
    <source>
        <strain evidence="5 6">ATCC 51266</strain>
    </source>
</reference>
<evidence type="ECO:0000256" key="1">
    <source>
        <dbReference type="ARBA" id="ARBA00023015"/>
    </source>
</evidence>
<dbReference type="HOGENOM" id="CLU_083287_11_2_9"/>
<dbReference type="GO" id="GO:0003677">
    <property type="term" value="F:DNA binding"/>
    <property type="evidence" value="ECO:0007669"/>
    <property type="project" value="UniProtKB-KW"/>
</dbReference>
<feature type="domain" description="HTH marR-type" evidence="4">
    <location>
        <begin position="4"/>
        <end position="141"/>
    </location>
</feature>
<keyword evidence="1" id="KW-0805">Transcription regulation</keyword>
<dbReference type="STRING" id="44009.RV01_GL000695"/>
<dbReference type="GO" id="GO:0003700">
    <property type="term" value="F:DNA-binding transcription factor activity"/>
    <property type="evidence" value="ECO:0007669"/>
    <property type="project" value="InterPro"/>
</dbReference>
<dbReference type="Gene3D" id="1.10.10.10">
    <property type="entry name" value="Winged helix-like DNA-binding domain superfamily/Winged helix DNA-binding domain"/>
    <property type="match status" value="1"/>
</dbReference>
<protein>
    <recommendedName>
        <fullName evidence="4">HTH marR-type domain-containing protein</fullName>
    </recommendedName>
</protein>
<dbReference type="eggNOG" id="COG1846">
    <property type="taxonomic scope" value="Bacteria"/>
</dbReference>
<dbReference type="PANTHER" id="PTHR35790">
    <property type="entry name" value="HTH-TYPE TRANSCRIPTIONAL REGULATOR PCHR"/>
    <property type="match status" value="1"/>
</dbReference>
<evidence type="ECO:0000256" key="3">
    <source>
        <dbReference type="ARBA" id="ARBA00023163"/>
    </source>
</evidence>
<keyword evidence="3" id="KW-0804">Transcription</keyword>
<accession>S1N981</accession>
<dbReference type="InterPro" id="IPR000835">
    <property type="entry name" value="HTH_MarR-typ"/>
</dbReference>
<dbReference type="PROSITE" id="PS50995">
    <property type="entry name" value="HTH_MARR_2"/>
    <property type="match status" value="1"/>
</dbReference>
<proteinExistence type="predicted"/>
<dbReference type="EMBL" id="AHYR01000002">
    <property type="protein sequence ID" value="EOT43688.1"/>
    <property type="molecule type" value="Genomic_DNA"/>
</dbReference>
<evidence type="ECO:0000259" key="4">
    <source>
        <dbReference type="PROSITE" id="PS50995"/>
    </source>
</evidence>
<comment type="caution">
    <text evidence="5">The sequence shown here is derived from an EMBL/GenBank/DDBJ whole genome shotgun (WGS) entry which is preliminary data.</text>
</comment>
<sequence length="159" mass="18525">MKRQQLLMSQLMDLTNELVWLNRPQMEQALQGYKLNEIDLIEKIGLIPNPNVTKLAAATYMTRGAISKLAKKLTAKDLIESYQLPANKKEIYFRLTSQGEQINQIHQKLHQSFANRDQEVFTNMTDEEFDTIFRFIGRYREHLKKIPRPTDSKSGSPNE</sequence>
<name>S1N981_9ENTE</name>
<dbReference type="OrthoDB" id="5358347at2"/>
<keyword evidence="6" id="KW-1185">Reference proteome</keyword>
<evidence type="ECO:0000256" key="2">
    <source>
        <dbReference type="ARBA" id="ARBA00023125"/>
    </source>
</evidence>